<protein>
    <recommendedName>
        <fullName evidence="3">YncE family protein</fullName>
    </recommendedName>
</protein>
<dbReference type="InterPro" id="IPR051200">
    <property type="entry name" value="Host-pathogen_enzymatic-act"/>
</dbReference>
<dbReference type="InterPro" id="IPR015943">
    <property type="entry name" value="WD40/YVTN_repeat-like_dom_sf"/>
</dbReference>
<dbReference type="Proteomes" id="UP000323632">
    <property type="component" value="Unassembled WGS sequence"/>
</dbReference>
<sequence length="377" mass="41558">MGTNILFKKSSNISMFALLQKKSFLILLLSVMMMDIACVRDKPEPSNPGNNNSEGRKVFIANEGSLGNGNASFSFYNIDKDSVYNNIYETANGQGPGDVLQSVLIDNDRIYLAVNNSDKVAVIDKSNYTLLGNIQVPKPRYLLKLSADKMYVSSLYNAQINIVNPSNFQVTGKIDVDYKNSEGLTALNDKVYACNWDTACNYIYEIDAATDAITARIHIAGKASQQVLVDKNKMLWVLAGNVYKGKTASLTQINPATKTIIKSFLFPAGADIMKPCWNPTNDTLYFLGVNYNGGTDYNGVYRMSIDDNAIPSALFIPAQPLQYFWGLAVDSVKNQIYVADPKGFIQNGTISIYQTNGIQLKSFNVGIGPGFFSFDNR</sequence>
<dbReference type="InterPro" id="IPR011048">
    <property type="entry name" value="Haem_d1_sf"/>
</dbReference>
<comment type="caution">
    <text evidence="1">The sequence shown here is derived from an EMBL/GenBank/DDBJ whole genome shotgun (WGS) entry which is preliminary data.</text>
</comment>
<dbReference type="SUPFAM" id="SSF51004">
    <property type="entry name" value="C-terminal (heme d1) domain of cytochrome cd1-nitrite reductase"/>
    <property type="match status" value="1"/>
</dbReference>
<evidence type="ECO:0008006" key="3">
    <source>
        <dbReference type="Google" id="ProtNLM"/>
    </source>
</evidence>
<dbReference type="PANTHER" id="PTHR47197:SF3">
    <property type="entry name" value="DIHYDRO-HEME D1 DEHYDROGENASE"/>
    <property type="match status" value="1"/>
</dbReference>
<evidence type="ECO:0000313" key="2">
    <source>
        <dbReference type="Proteomes" id="UP000323632"/>
    </source>
</evidence>
<proteinExistence type="predicted"/>
<dbReference type="Pfam" id="PF16819">
    <property type="entry name" value="DUF5074"/>
    <property type="match status" value="1"/>
</dbReference>
<dbReference type="Gene3D" id="2.130.10.10">
    <property type="entry name" value="YVTN repeat-like/Quinoprotein amine dehydrogenase"/>
    <property type="match status" value="1"/>
</dbReference>
<accession>A0A5M6CSS9</accession>
<dbReference type="PANTHER" id="PTHR47197">
    <property type="entry name" value="PROTEIN NIRF"/>
    <property type="match status" value="1"/>
</dbReference>
<dbReference type="AlphaFoldDB" id="A0A5M6CSS9"/>
<evidence type="ECO:0000313" key="1">
    <source>
        <dbReference type="EMBL" id="KAA5536095.1"/>
    </source>
</evidence>
<dbReference type="InterPro" id="IPR031815">
    <property type="entry name" value="DUF5074"/>
</dbReference>
<reference evidence="1 2" key="1">
    <citation type="submission" date="2019-09" db="EMBL/GenBank/DDBJ databases">
        <title>Genome sequence and assembly of Taibaiella sp.</title>
        <authorList>
            <person name="Chhetri G."/>
        </authorList>
    </citation>
    <scope>NUCLEOTIDE SEQUENCE [LARGE SCALE GENOMIC DNA]</scope>
    <source>
        <strain evidence="1 2">KVB11</strain>
    </source>
</reference>
<dbReference type="EMBL" id="VWSH01000001">
    <property type="protein sequence ID" value="KAA5536095.1"/>
    <property type="molecule type" value="Genomic_DNA"/>
</dbReference>
<keyword evidence="2" id="KW-1185">Reference proteome</keyword>
<name>A0A5M6CSS9_9BACT</name>
<gene>
    <name evidence="1" type="ORF">F0919_00025</name>
</gene>
<organism evidence="1 2">
    <name type="scientific">Taibaiella lutea</name>
    <dbReference type="NCBI Taxonomy" id="2608001"/>
    <lineage>
        <taxon>Bacteria</taxon>
        <taxon>Pseudomonadati</taxon>
        <taxon>Bacteroidota</taxon>
        <taxon>Chitinophagia</taxon>
        <taxon>Chitinophagales</taxon>
        <taxon>Chitinophagaceae</taxon>
        <taxon>Taibaiella</taxon>
    </lineage>
</organism>